<reference evidence="1" key="1">
    <citation type="submission" date="2020-02" db="EMBL/GenBank/DDBJ databases">
        <authorList>
            <person name="Meier V. D."/>
        </authorList>
    </citation>
    <scope>NUCLEOTIDE SEQUENCE</scope>
    <source>
        <strain evidence="1">AVDCRST_MAG77</strain>
    </source>
</reference>
<evidence type="ECO:0008006" key="2">
    <source>
        <dbReference type="Google" id="ProtNLM"/>
    </source>
</evidence>
<evidence type="ECO:0000313" key="1">
    <source>
        <dbReference type="EMBL" id="CAA9274746.1"/>
    </source>
</evidence>
<name>A0A6J4JDS8_9CHLR</name>
<dbReference type="PANTHER" id="PTHR43649:SF12">
    <property type="entry name" value="DIACETYLCHITOBIOSE BINDING PROTEIN DASA"/>
    <property type="match status" value="1"/>
</dbReference>
<dbReference type="CDD" id="cd13585">
    <property type="entry name" value="PBP2_TMBP_like"/>
    <property type="match status" value="1"/>
</dbReference>
<dbReference type="InterPro" id="IPR050490">
    <property type="entry name" value="Bact_solute-bd_prot1"/>
</dbReference>
<dbReference type="SUPFAM" id="SSF53850">
    <property type="entry name" value="Periplasmic binding protein-like II"/>
    <property type="match status" value="1"/>
</dbReference>
<dbReference type="PROSITE" id="PS51318">
    <property type="entry name" value="TAT"/>
    <property type="match status" value="1"/>
</dbReference>
<accession>A0A6J4JDS8</accession>
<protein>
    <recommendedName>
        <fullName evidence="2">ABC transporter, substrate-binding protein (Cluster 1, maltose/g3p/polyamine/iron)</fullName>
    </recommendedName>
</protein>
<dbReference type="PANTHER" id="PTHR43649">
    <property type="entry name" value="ARABINOSE-BINDING PROTEIN-RELATED"/>
    <property type="match status" value="1"/>
</dbReference>
<dbReference type="InterPro" id="IPR006311">
    <property type="entry name" value="TAT_signal"/>
</dbReference>
<dbReference type="Gene3D" id="3.40.190.10">
    <property type="entry name" value="Periplasmic binding protein-like II"/>
    <property type="match status" value="1"/>
</dbReference>
<dbReference type="PROSITE" id="PS51257">
    <property type="entry name" value="PROKAR_LIPOPROTEIN"/>
    <property type="match status" value="1"/>
</dbReference>
<dbReference type="EMBL" id="CADCTC010000187">
    <property type="protein sequence ID" value="CAA9274746.1"/>
    <property type="molecule type" value="Genomic_DNA"/>
</dbReference>
<dbReference type="Pfam" id="PF01547">
    <property type="entry name" value="SBP_bac_1"/>
    <property type="match status" value="1"/>
</dbReference>
<proteinExistence type="predicted"/>
<dbReference type="InterPro" id="IPR006059">
    <property type="entry name" value="SBP"/>
</dbReference>
<sequence>MWNKGWSRRSVLEATGTGIGIALAAACAPGGGTGGQAPAAGLKSGVKVSFAFSTAADQASVMTRAAQAVPQKFPGVTAEFVNTQGQNHMDKVTTAMASGTPIDVFTLNPGDMVPFADKGQVRAIDDLIRRDKYDVTDFFEKCFDQYKWKGKSHALPRGFGNQDIYYSTSLWDSAGIKRPSYDWNAKDWTAQEFLDATLRLSRMPGTAGSTGAGVWGWNQGTGLRQWAPWVWMFGGDILNKDATLCILDQAPAVEGLQFLHDLMHKHKVMPPPSARLNTLTAMGNGQLGMAMGIPAEVGRFRQIQGLAFDLAPMPKQVTRMTSGGGIAWHMAAGTPHVNEAWEVQKWIASKDVQMWECEVGGTAPPRKSVIKSPCFNDRTSQPKGLDVFLQAPEFVHTDPQALGWAEAEEIVTTGLASLWDGSKTARQIVQDVVPQVNRLLKERASK</sequence>
<gene>
    <name evidence="1" type="ORF">AVDCRST_MAG77-3360</name>
</gene>
<organism evidence="1">
    <name type="scientific">uncultured Chloroflexota bacterium</name>
    <dbReference type="NCBI Taxonomy" id="166587"/>
    <lineage>
        <taxon>Bacteria</taxon>
        <taxon>Bacillati</taxon>
        <taxon>Chloroflexota</taxon>
        <taxon>environmental samples</taxon>
    </lineage>
</organism>
<dbReference type="AlphaFoldDB" id="A0A6J4JDS8"/>